<accession>A0A1E4RQE6</accession>
<evidence type="ECO:0000313" key="3">
    <source>
        <dbReference type="EMBL" id="ODV69458.1"/>
    </source>
</evidence>
<dbReference type="InterPro" id="IPR016098">
    <property type="entry name" value="CAP/MinC_C"/>
</dbReference>
<feature type="non-terminal residue" evidence="3">
    <location>
        <position position="106"/>
    </location>
</feature>
<dbReference type="InterPro" id="IPR017901">
    <property type="entry name" value="C-CAP_CF_C-like"/>
</dbReference>
<name>A0A1E4RQE6_9ASCO</name>
<dbReference type="EMBL" id="KV454538">
    <property type="protein sequence ID" value="ODV69458.1"/>
    <property type="molecule type" value="Genomic_DNA"/>
</dbReference>
<reference evidence="4" key="1">
    <citation type="submission" date="2016-05" db="EMBL/GenBank/DDBJ databases">
        <title>Comparative genomics of biotechnologically important yeasts.</title>
        <authorList>
            <consortium name="DOE Joint Genome Institute"/>
            <person name="Riley R."/>
            <person name="Haridas S."/>
            <person name="Wolfe K.H."/>
            <person name="Lopes M.R."/>
            <person name="Hittinger C.T."/>
            <person name="Goker M."/>
            <person name="Salamov A."/>
            <person name="Wisecaver J."/>
            <person name="Long T.M."/>
            <person name="Aerts A.L."/>
            <person name="Barry K."/>
            <person name="Choi C."/>
            <person name="Clum A."/>
            <person name="Coughlan A.Y."/>
            <person name="Deshpande S."/>
            <person name="Douglass A.P."/>
            <person name="Hanson S.J."/>
            <person name="Klenk H.-P."/>
            <person name="Labutti K."/>
            <person name="Lapidus A."/>
            <person name="Lindquist E."/>
            <person name="Lipzen A."/>
            <person name="Meier-Kolthoff J.P."/>
            <person name="Ohm R.A."/>
            <person name="Otillar R.P."/>
            <person name="Pangilinan J."/>
            <person name="Peng Y."/>
            <person name="Rokas A."/>
            <person name="Rosa C.A."/>
            <person name="Scheuner C."/>
            <person name="Sibirny A.A."/>
            <person name="Slot J.C."/>
            <person name="Stielow J.B."/>
            <person name="Sun H."/>
            <person name="Kurtzman C.P."/>
            <person name="Blackwell M."/>
            <person name="Grigoriev I.V."/>
            <person name="Jeffries T.W."/>
        </authorList>
    </citation>
    <scope>NUCLEOTIDE SEQUENCE [LARGE SCALE GENOMIC DNA]</scope>
    <source>
        <strain evidence="4">NRRL Y-1933</strain>
    </source>
</reference>
<protein>
    <recommendedName>
        <fullName evidence="2">C-CAP/cofactor C-like domain-containing protein</fullName>
    </recommendedName>
</protein>
<evidence type="ECO:0000256" key="1">
    <source>
        <dbReference type="ARBA" id="ARBA00008848"/>
    </source>
</evidence>
<dbReference type="Gene3D" id="2.160.20.70">
    <property type="match status" value="1"/>
</dbReference>
<dbReference type="Pfam" id="PF07986">
    <property type="entry name" value="TBCC"/>
    <property type="match status" value="1"/>
</dbReference>
<feature type="domain" description="C-CAP/cofactor C-like" evidence="2">
    <location>
        <begin position="1"/>
        <end position="91"/>
    </location>
</feature>
<dbReference type="AlphaFoldDB" id="A0A1E4RQE6"/>
<dbReference type="RefSeq" id="XP_020078525.1">
    <property type="nucleotide sequence ID" value="XM_020223741.1"/>
</dbReference>
<evidence type="ECO:0000313" key="4">
    <source>
        <dbReference type="Proteomes" id="UP000095085"/>
    </source>
</evidence>
<dbReference type="GO" id="GO:0007021">
    <property type="term" value="P:tubulin complex assembly"/>
    <property type="evidence" value="ECO:0007669"/>
    <property type="project" value="TreeGrafter"/>
</dbReference>
<dbReference type="PANTHER" id="PTHR15139">
    <property type="entry name" value="TUBULIN FOLDING COFACTOR C"/>
    <property type="match status" value="1"/>
</dbReference>
<organism evidence="3 4">
    <name type="scientific">Hyphopichia burtonii NRRL Y-1933</name>
    <dbReference type="NCBI Taxonomy" id="984485"/>
    <lineage>
        <taxon>Eukaryota</taxon>
        <taxon>Fungi</taxon>
        <taxon>Dikarya</taxon>
        <taxon>Ascomycota</taxon>
        <taxon>Saccharomycotina</taxon>
        <taxon>Pichiomycetes</taxon>
        <taxon>Debaryomycetaceae</taxon>
        <taxon>Hyphopichia</taxon>
    </lineage>
</organism>
<evidence type="ECO:0000259" key="2">
    <source>
        <dbReference type="PROSITE" id="PS51329"/>
    </source>
</evidence>
<proteinExistence type="inferred from homology"/>
<dbReference type="InterPro" id="IPR027684">
    <property type="entry name" value="TBCC"/>
</dbReference>
<gene>
    <name evidence="3" type="ORF">HYPBUDRAFT_84816</name>
</gene>
<dbReference type="OrthoDB" id="194775at2759"/>
<comment type="similarity">
    <text evidence="1">Belongs to the TBCC family.</text>
</comment>
<dbReference type="GO" id="GO:0007023">
    <property type="term" value="P:post-chaperonin tubulin folding pathway"/>
    <property type="evidence" value="ECO:0007669"/>
    <property type="project" value="InterPro"/>
</dbReference>
<dbReference type="GO" id="GO:0005737">
    <property type="term" value="C:cytoplasm"/>
    <property type="evidence" value="ECO:0007669"/>
    <property type="project" value="TreeGrafter"/>
</dbReference>
<dbReference type="PANTHER" id="PTHR15139:SF0">
    <property type="entry name" value="TUBULIN-SPECIFIC CHAPERONE C"/>
    <property type="match status" value="1"/>
</dbReference>
<dbReference type="STRING" id="984485.A0A1E4RQE6"/>
<dbReference type="PROSITE" id="PS51329">
    <property type="entry name" value="C_CAP_COFACTOR_C"/>
    <property type="match status" value="1"/>
</dbReference>
<keyword evidence="4" id="KW-1185">Reference proteome</keyword>
<sequence>SAHIKGGEDSVIAINSEGPIFIHDLNHCVLLLKCHQLRLHNIHNCLILVEVGNDRVVIENSNGLRIGSYPTSKKKGFQLARDKIEVDDFNWPTKLEKNNNYDYLSK</sequence>
<dbReference type="InterPro" id="IPR012945">
    <property type="entry name" value="Tubulin-bd_cofactor_C_dom"/>
</dbReference>
<dbReference type="GeneID" id="30998290"/>
<dbReference type="Proteomes" id="UP000095085">
    <property type="component" value="Unassembled WGS sequence"/>
</dbReference>
<feature type="non-terminal residue" evidence="3">
    <location>
        <position position="1"/>
    </location>
</feature>